<evidence type="ECO:0008006" key="4">
    <source>
        <dbReference type="Google" id="ProtNLM"/>
    </source>
</evidence>
<dbReference type="KEGG" id="mpof:MPOR_55290"/>
<protein>
    <recommendedName>
        <fullName evidence="4">Ribbon-helix-helix protein CopG domain-containing protein</fullName>
    </recommendedName>
</protein>
<gene>
    <name evidence="2" type="ORF">MPOR_55290</name>
</gene>
<feature type="region of interest" description="Disordered" evidence="1">
    <location>
        <begin position="1"/>
        <end position="21"/>
    </location>
</feature>
<evidence type="ECO:0000313" key="3">
    <source>
        <dbReference type="Proteomes" id="UP000466785"/>
    </source>
</evidence>
<dbReference type="Proteomes" id="UP000466785">
    <property type="component" value="Plasmid pJCM12603"/>
</dbReference>
<keyword evidence="3" id="KW-1185">Reference proteome</keyword>
<feature type="compositionally biased region" description="Basic and acidic residues" evidence="1">
    <location>
        <begin position="1"/>
        <end position="16"/>
    </location>
</feature>
<geneLocation type="plasmid" evidence="3">
    <name>pjcm12603 dna</name>
</geneLocation>
<sequence length="62" mass="7054">MARSKSETDTRPKSETRQLTAGVYVRFTPDQLDRLRSEANLRDCSVQQLLRDRSLGANRTAS</sequence>
<proteinExistence type="predicted"/>
<evidence type="ECO:0000256" key="1">
    <source>
        <dbReference type="SAM" id="MobiDB-lite"/>
    </source>
</evidence>
<reference evidence="2 3" key="1">
    <citation type="journal article" date="2019" name="Emerg. Microbes Infect.">
        <title>Comprehensive subspecies identification of 175 nontuberculous mycobacteria species based on 7547 genomic profiles.</title>
        <authorList>
            <person name="Matsumoto Y."/>
            <person name="Kinjo T."/>
            <person name="Motooka D."/>
            <person name="Nabeya D."/>
            <person name="Jung N."/>
            <person name="Uechi K."/>
            <person name="Horii T."/>
            <person name="Iida T."/>
            <person name="Fujita J."/>
            <person name="Nakamura S."/>
        </authorList>
    </citation>
    <scope>NUCLEOTIDE SEQUENCE [LARGE SCALE GENOMIC DNA]</scope>
    <source>
        <strain evidence="2 3">JCM 12603</strain>
        <plasmid evidence="3">pjcm12603 dna</plasmid>
    </source>
</reference>
<dbReference type="AlphaFoldDB" id="A0A6N4VJV9"/>
<dbReference type="EMBL" id="AP022571">
    <property type="protein sequence ID" value="BBX54503.1"/>
    <property type="molecule type" value="Genomic_DNA"/>
</dbReference>
<name>A0A6N4VJV9_9MYCO</name>
<accession>A0A6N4VJV9</accession>
<keyword evidence="2" id="KW-0614">Plasmid</keyword>
<dbReference type="RefSeq" id="WP_153266298.1">
    <property type="nucleotide sequence ID" value="NZ_AP022571.1"/>
</dbReference>
<evidence type="ECO:0000313" key="2">
    <source>
        <dbReference type="EMBL" id="BBX54503.1"/>
    </source>
</evidence>
<organism evidence="2 3">
    <name type="scientific">Mycolicibacterium poriferae</name>
    <dbReference type="NCBI Taxonomy" id="39694"/>
    <lineage>
        <taxon>Bacteria</taxon>
        <taxon>Bacillati</taxon>
        <taxon>Actinomycetota</taxon>
        <taxon>Actinomycetes</taxon>
        <taxon>Mycobacteriales</taxon>
        <taxon>Mycobacteriaceae</taxon>
        <taxon>Mycolicibacterium</taxon>
    </lineage>
</organism>